<sequence length="40" mass="4741">MGTQSFNKPEDKIKKVRRAYKKAADFWEYEDKIETGPTCM</sequence>
<proteinExistence type="predicted"/>
<dbReference type="Proteomes" id="UP000295404">
    <property type="component" value="Unassembled WGS sequence"/>
</dbReference>
<name>A0A483E0E6_9EURY</name>
<reference evidence="1 2" key="1">
    <citation type="submission" date="2019-03" db="EMBL/GenBank/DDBJ databases">
        <title>Subsurface microbial communities from deep shales in Ohio and West Virginia, USA.</title>
        <authorList>
            <person name="Wrighton K."/>
        </authorList>
    </citation>
    <scope>NUCLEOTIDE SEQUENCE [LARGE SCALE GENOMIC DNA]</scope>
    <source>
        <strain evidence="1 2">WG1_MB</strain>
    </source>
</reference>
<dbReference type="EMBL" id="SMMS01000001">
    <property type="protein sequence ID" value="TCL12869.1"/>
    <property type="molecule type" value="Genomic_DNA"/>
</dbReference>
<gene>
    <name evidence="1" type="ORF">C7960_2154</name>
</gene>
<protein>
    <submittedName>
        <fullName evidence="1">Uncharacterized protein</fullName>
    </submittedName>
</protein>
<dbReference type="AlphaFoldDB" id="A0A483E0E6"/>
<evidence type="ECO:0000313" key="2">
    <source>
        <dbReference type="Proteomes" id="UP000295404"/>
    </source>
</evidence>
<organism evidence="1 2">
    <name type="scientific">Methanohalophilus euhalobius</name>
    <dbReference type="NCBI Taxonomy" id="51203"/>
    <lineage>
        <taxon>Archaea</taxon>
        <taxon>Methanobacteriati</taxon>
        <taxon>Methanobacteriota</taxon>
        <taxon>Stenosarchaea group</taxon>
        <taxon>Methanomicrobia</taxon>
        <taxon>Methanosarcinales</taxon>
        <taxon>Methanosarcinaceae</taxon>
        <taxon>Methanohalophilus</taxon>
    </lineage>
</organism>
<evidence type="ECO:0000313" key="1">
    <source>
        <dbReference type="EMBL" id="TCL12869.1"/>
    </source>
</evidence>
<comment type="caution">
    <text evidence="1">The sequence shown here is derived from an EMBL/GenBank/DDBJ whole genome shotgun (WGS) entry which is preliminary data.</text>
</comment>
<accession>A0A483E0E6</accession>